<evidence type="ECO:0000313" key="3">
    <source>
        <dbReference type="Proteomes" id="UP000822688"/>
    </source>
</evidence>
<organism evidence="2 3">
    <name type="scientific">Ceratodon purpureus</name>
    <name type="common">Fire moss</name>
    <name type="synonym">Dicranum purpureum</name>
    <dbReference type="NCBI Taxonomy" id="3225"/>
    <lineage>
        <taxon>Eukaryota</taxon>
        <taxon>Viridiplantae</taxon>
        <taxon>Streptophyta</taxon>
        <taxon>Embryophyta</taxon>
        <taxon>Bryophyta</taxon>
        <taxon>Bryophytina</taxon>
        <taxon>Bryopsida</taxon>
        <taxon>Dicranidae</taxon>
        <taxon>Pseudoditrichales</taxon>
        <taxon>Ditrichaceae</taxon>
        <taxon>Ceratodon</taxon>
    </lineage>
</organism>
<evidence type="ECO:0000256" key="1">
    <source>
        <dbReference type="SAM" id="SignalP"/>
    </source>
</evidence>
<comment type="caution">
    <text evidence="2">The sequence shown here is derived from an EMBL/GenBank/DDBJ whole genome shotgun (WGS) entry which is preliminary data.</text>
</comment>
<dbReference type="AlphaFoldDB" id="A0A8T0JC93"/>
<name>A0A8T0JC93_CERPU</name>
<proteinExistence type="predicted"/>
<keyword evidence="3" id="KW-1185">Reference proteome</keyword>
<sequence length="62" mass="7436">MMRNFQHSWLLRELVQAHACLWYTTPSSCVRWRFTNVGKRHAQHTWNPTLIKTISSTMISYL</sequence>
<dbReference type="Proteomes" id="UP000822688">
    <property type="component" value="Chromosome 1"/>
</dbReference>
<evidence type="ECO:0000313" key="2">
    <source>
        <dbReference type="EMBL" id="KAG0593530.1"/>
    </source>
</evidence>
<feature type="signal peptide" evidence="1">
    <location>
        <begin position="1"/>
        <end position="19"/>
    </location>
</feature>
<keyword evidence="1" id="KW-0732">Signal</keyword>
<protein>
    <submittedName>
        <fullName evidence="2">Uncharacterized protein</fullName>
    </submittedName>
</protein>
<reference evidence="2" key="1">
    <citation type="submission" date="2020-06" db="EMBL/GenBank/DDBJ databases">
        <title>WGS assembly of Ceratodon purpureus strain R40.</title>
        <authorList>
            <person name="Carey S.B."/>
            <person name="Jenkins J."/>
            <person name="Shu S."/>
            <person name="Lovell J.T."/>
            <person name="Sreedasyam A."/>
            <person name="Maumus F."/>
            <person name="Tiley G.P."/>
            <person name="Fernandez-Pozo N."/>
            <person name="Barry K."/>
            <person name="Chen C."/>
            <person name="Wang M."/>
            <person name="Lipzen A."/>
            <person name="Daum C."/>
            <person name="Saski C.A."/>
            <person name="Payton A.C."/>
            <person name="Mcbreen J.C."/>
            <person name="Conrad R.E."/>
            <person name="Kollar L.M."/>
            <person name="Olsson S."/>
            <person name="Huttunen S."/>
            <person name="Landis J.B."/>
            <person name="Wickett N.J."/>
            <person name="Johnson M.G."/>
            <person name="Rensing S.A."/>
            <person name="Grimwood J."/>
            <person name="Schmutz J."/>
            <person name="Mcdaniel S.F."/>
        </authorList>
    </citation>
    <scope>NUCLEOTIDE SEQUENCE</scope>
    <source>
        <strain evidence="2">R40</strain>
    </source>
</reference>
<dbReference type="EMBL" id="CM026421">
    <property type="protein sequence ID" value="KAG0593530.1"/>
    <property type="molecule type" value="Genomic_DNA"/>
</dbReference>
<feature type="chain" id="PRO_5035922081" evidence="1">
    <location>
        <begin position="20"/>
        <end position="62"/>
    </location>
</feature>
<gene>
    <name evidence="2" type="ORF">KC19_1G336700</name>
</gene>
<accession>A0A8T0JC93</accession>